<dbReference type="Pfam" id="PF13715">
    <property type="entry name" value="CarbopepD_reg_2"/>
    <property type="match status" value="1"/>
</dbReference>
<organism evidence="2 3">
    <name type="scientific">Hymenobacter ruricola</name>
    <dbReference type="NCBI Taxonomy" id="2791023"/>
    <lineage>
        <taxon>Bacteria</taxon>
        <taxon>Pseudomonadati</taxon>
        <taxon>Bacteroidota</taxon>
        <taxon>Cytophagia</taxon>
        <taxon>Cytophagales</taxon>
        <taxon>Hymenobacteraceae</taxon>
        <taxon>Hymenobacter</taxon>
    </lineage>
</organism>
<keyword evidence="3" id="KW-1185">Reference proteome</keyword>
<dbReference type="RefSeq" id="WP_196290969.1">
    <property type="nucleotide sequence ID" value="NZ_JADQDM010000001.1"/>
</dbReference>
<dbReference type="EMBL" id="JADQDM010000001">
    <property type="protein sequence ID" value="MBF9219477.1"/>
    <property type="molecule type" value="Genomic_DNA"/>
</dbReference>
<accession>A0ABS0HXP0</accession>
<name>A0ABS0HXP0_9BACT</name>
<evidence type="ECO:0000256" key="1">
    <source>
        <dbReference type="SAM" id="SignalP"/>
    </source>
</evidence>
<dbReference type="Gene3D" id="2.60.40.1120">
    <property type="entry name" value="Carboxypeptidase-like, regulatory domain"/>
    <property type="match status" value="1"/>
</dbReference>
<sequence>MRPFFLALSFVVICGACPAFAQSADSRPSSEANAQERLALSERPGRAPAATARLLCAPISGQVYDPNGKPLVGATLLIKGTHDTYVTDALGRFQLTNPVYEGQVLDVEAAGYVLQHVALDDCTLPRLVLARAPDAKIKQSGKRAGQVIRLHHRSTNLK</sequence>
<evidence type="ECO:0000313" key="3">
    <source>
        <dbReference type="Proteomes" id="UP000618931"/>
    </source>
</evidence>
<evidence type="ECO:0000313" key="2">
    <source>
        <dbReference type="EMBL" id="MBF9219477.1"/>
    </source>
</evidence>
<comment type="caution">
    <text evidence="2">The sequence shown here is derived from an EMBL/GenBank/DDBJ whole genome shotgun (WGS) entry which is preliminary data.</text>
</comment>
<keyword evidence="1" id="KW-0732">Signal</keyword>
<gene>
    <name evidence="2" type="ORF">I2H31_00040</name>
</gene>
<proteinExistence type="predicted"/>
<protein>
    <submittedName>
        <fullName evidence="2">Carboxypeptidase-like regulatory domain-containing protein</fullName>
    </submittedName>
</protein>
<feature type="signal peptide" evidence="1">
    <location>
        <begin position="1"/>
        <end position="21"/>
    </location>
</feature>
<feature type="chain" id="PRO_5045362146" evidence="1">
    <location>
        <begin position="22"/>
        <end position="158"/>
    </location>
</feature>
<dbReference type="InterPro" id="IPR008969">
    <property type="entry name" value="CarboxyPept-like_regulatory"/>
</dbReference>
<dbReference type="SUPFAM" id="SSF49464">
    <property type="entry name" value="Carboxypeptidase regulatory domain-like"/>
    <property type="match status" value="1"/>
</dbReference>
<dbReference type="Proteomes" id="UP000618931">
    <property type="component" value="Unassembled WGS sequence"/>
</dbReference>
<reference evidence="2 3" key="1">
    <citation type="submission" date="2020-11" db="EMBL/GenBank/DDBJ databases">
        <authorList>
            <person name="Kim M.K."/>
        </authorList>
    </citation>
    <scope>NUCLEOTIDE SEQUENCE [LARGE SCALE GENOMIC DNA]</scope>
    <source>
        <strain evidence="2 3">BT662</strain>
    </source>
</reference>